<keyword evidence="2" id="KW-1185">Reference proteome</keyword>
<evidence type="ECO:0000313" key="1">
    <source>
        <dbReference type="EMBL" id="KAI5651287.1"/>
    </source>
</evidence>
<dbReference type="Proteomes" id="UP001060085">
    <property type="component" value="Linkage Group LG08"/>
</dbReference>
<evidence type="ECO:0000313" key="2">
    <source>
        <dbReference type="Proteomes" id="UP001060085"/>
    </source>
</evidence>
<reference evidence="2" key="1">
    <citation type="journal article" date="2023" name="Nat. Plants">
        <title>Single-cell RNA sequencing provides a high-resolution roadmap for understanding the multicellular compartmentation of specialized metabolism.</title>
        <authorList>
            <person name="Sun S."/>
            <person name="Shen X."/>
            <person name="Li Y."/>
            <person name="Li Y."/>
            <person name="Wang S."/>
            <person name="Li R."/>
            <person name="Zhang H."/>
            <person name="Shen G."/>
            <person name="Guo B."/>
            <person name="Wei J."/>
            <person name="Xu J."/>
            <person name="St-Pierre B."/>
            <person name="Chen S."/>
            <person name="Sun C."/>
        </authorList>
    </citation>
    <scope>NUCLEOTIDE SEQUENCE [LARGE SCALE GENOMIC DNA]</scope>
</reference>
<proteinExistence type="predicted"/>
<sequence length="86" mass="10246">MLMHGLILRGIIQEFQKCHLDHPIGKFFGQCKSYRCFRQDKAEKRKPNFEQSKKMKERLRAHRQEYAARSQEGELGELNISKIILK</sequence>
<organism evidence="1 2">
    <name type="scientific">Catharanthus roseus</name>
    <name type="common">Madagascar periwinkle</name>
    <name type="synonym">Vinca rosea</name>
    <dbReference type="NCBI Taxonomy" id="4058"/>
    <lineage>
        <taxon>Eukaryota</taxon>
        <taxon>Viridiplantae</taxon>
        <taxon>Streptophyta</taxon>
        <taxon>Embryophyta</taxon>
        <taxon>Tracheophyta</taxon>
        <taxon>Spermatophyta</taxon>
        <taxon>Magnoliopsida</taxon>
        <taxon>eudicotyledons</taxon>
        <taxon>Gunneridae</taxon>
        <taxon>Pentapetalae</taxon>
        <taxon>asterids</taxon>
        <taxon>lamiids</taxon>
        <taxon>Gentianales</taxon>
        <taxon>Apocynaceae</taxon>
        <taxon>Rauvolfioideae</taxon>
        <taxon>Vinceae</taxon>
        <taxon>Catharanthinae</taxon>
        <taxon>Catharanthus</taxon>
    </lineage>
</organism>
<protein>
    <submittedName>
        <fullName evidence="1">Uncharacterized protein</fullName>
    </submittedName>
</protein>
<dbReference type="EMBL" id="CM044708">
    <property type="protein sequence ID" value="KAI5651287.1"/>
    <property type="molecule type" value="Genomic_DNA"/>
</dbReference>
<accession>A0ACB9ZYH8</accession>
<gene>
    <name evidence="1" type="ORF">M9H77_37292</name>
</gene>
<name>A0ACB9ZYH8_CATRO</name>
<comment type="caution">
    <text evidence="1">The sequence shown here is derived from an EMBL/GenBank/DDBJ whole genome shotgun (WGS) entry which is preliminary data.</text>
</comment>